<feature type="region of interest" description="Disordered" evidence="8">
    <location>
        <begin position="126"/>
        <end position="150"/>
    </location>
</feature>
<protein>
    <submittedName>
        <fullName evidence="10">Glutamyl-Q tRNA(Asp) synthetase</fullName>
    </submittedName>
</protein>
<keyword evidence="1 7" id="KW-0436">Ligase</keyword>
<dbReference type="GO" id="GO:0004818">
    <property type="term" value="F:glutamate-tRNA ligase activity"/>
    <property type="evidence" value="ECO:0007669"/>
    <property type="project" value="TreeGrafter"/>
</dbReference>
<dbReference type="PANTHER" id="PTHR43311:SF1">
    <property type="entry name" value="GLUTAMYL-Q TRNA(ASP) SYNTHETASE"/>
    <property type="match status" value="1"/>
</dbReference>
<dbReference type="GO" id="GO:0006424">
    <property type="term" value="P:glutamyl-tRNA aminoacylation"/>
    <property type="evidence" value="ECO:0007669"/>
    <property type="project" value="TreeGrafter"/>
</dbReference>
<evidence type="ECO:0000256" key="4">
    <source>
        <dbReference type="ARBA" id="ARBA00022833"/>
    </source>
</evidence>
<gene>
    <name evidence="10" type="ORF">EDD54_2683</name>
</gene>
<keyword evidence="11" id="KW-1185">Reference proteome</keyword>
<name>A0A4R6RD31_9HYPH</name>
<accession>A0A4R6RD31</accession>
<dbReference type="Pfam" id="PF00749">
    <property type="entry name" value="tRNA-synt_1c"/>
    <property type="match status" value="1"/>
</dbReference>
<keyword evidence="4" id="KW-0862">Zinc</keyword>
<dbReference type="EMBL" id="SNXY01000008">
    <property type="protein sequence ID" value="TDP84080.1"/>
    <property type="molecule type" value="Genomic_DNA"/>
</dbReference>
<sequence>MLDPTAVNHLPMPTPVFRFAPSPNGELHLGHALSAILNHDLARAAGGRFLVRIEDVDAARARPAFVAGILADLDWLGLAYERPPRFQSDHVADYRAAIDRLAAMGLVYPSFASRADVAEAVAAAERAVGRPAPRDPDGAPLHPGLDRDLDPTDAARRVAAGEPHALRLRMAEAAALAGPLAWDEAGAGPAGETGTVTADPLAWGDVVLARKDAPASYHLAVVVDDAAEGVTDVVRGRDLFHATAVHRLLQTLLGLPAPRYRHHGLVLGPDGRKLSKSLKSEGLAALRAAGATPADIRARLGLV</sequence>
<evidence type="ECO:0000256" key="3">
    <source>
        <dbReference type="ARBA" id="ARBA00022741"/>
    </source>
</evidence>
<dbReference type="RefSeq" id="WP_245515762.1">
    <property type="nucleotide sequence ID" value="NZ_BSPM01000002.1"/>
</dbReference>
<evidence type="ECO:0000256" key="1">
    <source>
        <dbReference type="ARBA" id="ARBA00022598"/>
    </source>
</evidence>
<dbReference type="SUPFAM" id="SSF52374">
    <property type="entry name" value="Nucleotidylyl transferase"/>
    <property type="match status" value="1"/>
</dbReference>
<keyword evidence="2" id="KW-0479">Metal-binding</keyword>
<dbReference type="Proteomes" id="UP000294547">
    <property type="component" value="Unassembled WGS sequence"/>
</dbReference>
<evidence type="ECO:0000256" key="6">
    <source>
        <dbReference type="ARBA" id="ARBA00023146"/>
    </source>
</evidence>
<comment type="caution">
    <text evidence="10">The sequence shown here is derived from an EMBL/GenBank/DDBJ whole genome shotgun (WGS) entry which is preliminary data.</text>
</comment>
<dbReference type="InterPro" id="IPR000924">
    <property type="entry name" value="Glu/Gln-tRNA-synth"/>
</dbReference>
<comment type="similarity">
    <text evidence="7">Belongs to the class-I aminoacyl-tRNA synthetase family.</text>
</comment>
<dbReference type="InterPro" id="IPR014729">
    <property type="entry name" value="Rossmann-like_a/b/a_fold"/>
</dbReference>
<dbReference type="PRINTS" id="PR00987">
    <property type="entry name" value="TRNASYNTHGLU"/>
</dbReference>
<keyword evidence="5 7" id="KW-0067">ATP-binding</keyword>
<evidence type="ECO:0000256" key="2">
    <source>
        <dbReference type="ARBA" id="ARBA00022723"/>
    </source>
</evidence>
<dbReference type="Gene3D" id="3.40.50.620">
    <property type="entry name" value="HUPs"/>
    <property type="match status" value="1"/>
</dbReference>
<keyword evidence="7" id="KW-0648">Protein biosynthesis</keyword>
<dbReference type="AlphaFoldDB" id="A0A4R6RD31"/>
<evidence type="ECO:0000313" key="10">
    <source>
        <dbReference type="EMBL" id="TDP84080.1"/>
    </source>
</evidence>
<dbReference type="InterPro" id="IPR020058">
    <property type="entry name" value="Glu/Gln-tRNA-synth_Ib_cat-dom"/>
</dbReference>
<keyword evidence="3 7" id="KW-0547">Nucleotide-binding</keyword>
<evidence type="ECO:0000313" key="11">
    <source>
        <dbReference type="Proteomes" id="UP000294547"/>
    </source>
</evidence>
<dbReference type="PANTHER" id="PTHR43311">
    <property type="entry name" value="GLUTAMATE--TRNA LIGASE"/>
    <property type="match status" value="1"/>
</dbReference>
<evidence type="ECO:0000256" key="5">
    <source>
        <dbReference type="ARBA" id="ARBA00022840"/>
    </source>
</evidence>
<evidence type="ECO:0000256" key="8">
    <source>
        <dbReference type="SAM" id="MobiDB-lite"/>
    </source>
</evidence>
<proteinExistence type="inferred from homology"/>
<dbReference type="GO" id="GO:0005829">
    <property type="term" value="C:cytosol"/>
    <property type="evidence" value="ECO:0007669"/>
    <property type="project" value="TreeGrafter"/>
</dbReference>
<dbReference type="NCBIfam" id="NF004315">
    <property type="entry name" value="PRK05710.1-4"/>
    <property type="match status" value="1"/>
</dbReference>
<evidence type="ECO:0000256" key="7">
    <source>
        <dbReference type="RuleBase" id="RU363037"/>
    </source>
</evidence>
<dbReference type="InterPro" id="IPR049940">
    <property type="entry name" value="GluQ/Sye"/>
</dbReference>
<dbReference type="GO" id="GO:0005524">
    <property type="term" value="F:ATP binding"/>
    <property type="evidence" value="ECO:0007669"/>
    <property type="project" value="UniProtKB-KW"/>
</dbReference>
<keyword evidence="6 7" id="KW-0030">Aminoacyl-tRNA synthetase</keyword>
<feature type="domain" description="Glutamyl/glutaminyl-tRNA synthetase class Ib catalytic" evidence="9">
    <location>
        <begin position="18"/>
        <end position="276"/>
    </location>
</feature>
<organism evidence="10 11">
    <name type="scientific">Oharaeibacter diazotrophicus</name>
    <dbReference type="NCBI Taxonomy" id="1920512"/>
    <lineage>
        <taxon>Bacteria</taxon>
        <taxon>Pseudomonadati</taxon>
        <taxon>Pseudomonadota</taxon>
        <taxon>Alphaproteobacteria</taxon>
        <taxon>Hyphomicrobiales</taxon>
        <taxon>Pleomorphomonadaceae</taxon>
        <taxon>Oharaeibacter</taxon>
    </lineage>
</organism>
<evidence type="ECO:0000259" key="9">
    <source>
        <dbReference type="Pfam" id="PF00749"/>
    </source>
</evidence>
<reference evidence="10 11" key="1">
    <citation type="submission" date="2019-03" db="EMBL/GenBank/DDBJ databases">
        <title>Genomic Encyclopedia of Type Strains, Phase IV (KMG-IV): sequencing the most valuable type-strain genomes for metagenomic binning, comparative biology and taxonomic classification.</title>
        <authorList>
            <person name="Goeker M."/>
        </authorList>
    </citation>
    <scope>NUCLEOTIDE SEQUENCE [LARGE SCALE GENOMIC DNA]</scope>
    <source>
        <strain evidence="10 11">DSM 102969</strain>
    </source>
</reference>
<dbReference type="PROSITE" id="PS00178">
    <property type="entry name" value="AA_TRNA_LIGASE_I"/>
    <property type="match status" value="1"/>
</dbReference>
<dbReference type="InterPro" id="IPR001412">
    <property type="entry name" value="aa-tRNA-synth_I_CS"/>
</dbReference>